<accession>A0A8J2XSG8</accession>
<dbReference type="EMBL" id="BMJC01000002">
    <property type="protein sequence ID" value="GGA95315.1"/>
    <property type="molecule type" value="Genomic_DNA"/>
</dbReference>
<organism evidence="1 2">
    <name type="scientific">Puia dinghuensis</name>
    <dbReference type="NCBI Taxonomy" id="1792502"/>
    <lineage>
        <taxon>Bacteria</taxon>
        <taxon>Pseudomonadati</taxon>
        <taxon>Bacteroidota</taxon>
        <taxon>Chitinophagia</taxon>
        <taxon>Chitinophagales</taxon>
        <taxon>Chitinophagaceae</taxon>
        <taxon>Puia</taxon>
    </lineage>
</organism>
<keyword evidence="2" id="KW-1185">Reference proteome</keyword>
<reference evidence="1" key="1">
    <citation type="journal article" date="2014" name="Int. J. Syst. Evol. Microbiol.">
        <title>Complete genome sequence of Corynebacterium casei LMG S-19264T (=DSM 44701T), isolated from a smear-ripened cheese.</title>
        <authorList>
            <consortium name="US DOE Joint Genome Institute (JGI-PGF)"/>
            <person name="Walter F."/>
            <person name="Albersmeier A."/>
            <person name="Kalinowski J."/>
            <person name="Ruckert C."/>
        </authorList>
    </citation>
    <scope>NUCLEOTIDE SEQUENCE</scope>
    <source>
        <strain evidence="1">CGMCC 1.15448</strain>
    </source>
</reference>
<protein>
    <submittedName>
        <fullName evidence="1">Uncharacterized protein</fullName>
    </submittedName>
</protein>
<proteinExistence type="predicted"/>
<dbReference type="AlphaFoldDB" id="A0A8J2XSG8"/>
<gene>
    <name evidence="1" type="ORF">GCM10011511_18350</name>
</gene>
<evidence type="ECO:0000313" key="1">
    <source>
        <dbReference type="EMBL" id="GGA95315.1"/>
    </source>
</evidence>
<sequence length="121" mass="13411">MQINYHCGRMLRRYSKTIAVLLLLVFSQKAGLRLWMHHWLHASKTISSYATPGSDKIQLACDCFEDAMLPLQKTAIFTLTVPTQKATELGSAPQSPTPDTEAIYYSLKGPPPSLSLTPLCS</sequence>
<dbReference type="Proteomes" id="UP000607559">
    <property type="component" value="Unassembled WGS sequence"/>
</dbReference>
<evidence type="ECO:0000313" key="2">
    <source>
        <dbReference type="Proteomes" id="UP000607559"/>
    </source>
</evidence>
<name>A0A8J2XSG8_9BACT</name>
<comment type="caution">
    <text evidence="1">The sequence shown here is derived from an EMBL/GenBank/DDBJ whole genome shotgun (WGS) entry which is preliminary data.</text>
</comment>
<reference evidence="1" key="2">
    <citation type="submission" date="2020-09" db="EMBL/GenBank/DDBJ databases">
        <authorList>
            <person name="Sun Q."/>
            <person name="Zhou Y."/>
        </authorList>
    </citation>
    <scope>NUCLEOTIDE SEQUENCE</scope>
    <source>
        <strain evidence="1">CGMCC 1.15448</strain>
    </source>
</reference>